<dbReference type="OrthoDB" id="1101576at2759"/>
<protein>
    <submittedName>
        <fullName evidence="1">Uncharacterized protein</fullName>
    </submittedName>
</protein>
<evidence type="ECO:0000313" key="2">
    <source>
        <dbReference type="Proteomes" id="UP000031668"/>
    </source>
</evidence>
<dbReference type="Proteomes" id="UP000031668">
    <property type="component" value="Unassembled WGS sequence"/>
</dbReference>
<dbReference type="AlphaFoldDB" id="A0A0C2IVT9"/>
<sequence>MKVELWQTKLDENKMYMLSTLSGFYEENEVEPDQNNIMIITAKEHFHILGDEISIYFPHLPDTYFGLARSPFTVKVEDVPETSQEEFIELINSDVAKTDLSPS</sequence>
<dbReference type="PANTHER" id="PTHR45913">
    <property type="entry name" value="EPM2A-INTERACTING PROTEIN 1"/>
    <property type="match status" value="1"/>
</dbReference>
<keyword evidence="2" id="KW-1185">Reference proteome</keyword>
<accession>A0A0C2IVT9</accession>
<name>A0A0C2IVT9_THEKT</name>
<comment type="caution">
    <text evidence="1">The sequence shown here is derived from an EMBL/GenBank/DDBJ whole genome shotgun (WGS) entry which is preliminary data.</text>
</comment>
<reference evidence="1 2" key="1">
    <citation type="journal article" date="2014" name="Genome Biol. Evol.">
        <title>The genome of the myxosporean Thelohanellus kitauei shows adaptations to nutrient acquisition within its fish host.</title>
        <authorList>
            <person name="Yang Y."/>
            <person name="Xiong J."/>
            <person name="Zhou Z."/>
            <person name="Huo F."/>
            <person name="Miao W."/>
            <person name="Ran C."/>
            <person name="Liu Y."/>
            <person name="Zhang J."/>
            <person name="Feng J."/>
            <person name="Wang M."/>
            <person name="Wang M."/>
            <person name="Wang L."/>
            <person name="Yao B."/>
        </authorList>
    </citation>
    <scope>NUCLEOTIDE SEQUENCE [LARGE SCALE GENOMIC DNA]</scope>
    <source>
        <strain evidence="1">Wuqing</strain>
    </source>
</reference>
<evidence type="ECO:0000313" key="1">
    <source>
        <dbReference type="EMBL" id="KII60967.1"/>
    </source>
</evidence>
<dbReference type="PANTHER" id="PTHR45913:SF22">
    <property type="entry name" value="SCAN BOX DOMAIN-CONTAINING PROTEIN"/>
    <property type="match status" value="1"/>
</dbReference>
<dbReference type="EMBL" id="JWZT01005390">
    <property type="protein sequence ID" value="KII60967.1"/>
    <property type="molecule type" value="Genomic_DNA"/>
</dbReference>
<proteinExistence type="predicted"/>
<gene>
    <name evidence="1" type="ORF">RF11_13940</name>
</gene>
<organism evidence="1 2">
    <name type="scientific">Thelohanellus kitauei</name>
    <name type="common">Myxosporean</name>
    <dbReference type="NCBI Taxonomy" id="669202"/>
    <lineage>
        <taxon>Eukaryota</taxon>
        <taxon>Metazoa</taxon>
        <taxon>Cnidaria</taxon>
        <taxon>Myxozoa</taxon>
        <taxon>Myxosporea</taxon>
        <taxon>Bivalvulida</taxon>
        <taxon>Platysporina</taxon>
        <taxon>Myxobolidae</taxon>
        <taxon>Thelohanellus</taxon>
    </lineage>
</organism>